<reference evidence="1 2" key="1">
    <citation type="journal article" date="2011" name="Proc. Natl. Acad. Sci. U.S.A.">
        <title>Evolutionary erosion of yeast sex chromosomes by mating-type switching accidents.</title>
        <authorList>
            <person name="Gordon J.L."/>
            <person name="Armisen D."/>
            <person name="Proux-Wera E."/>
            <person name="Oheigeartaigh S.S."/>
            <person name="Byrne K.P."/>
            <person name="Wolfe K.H."/>
        </authorList>
    </citation>
    <scope>NUCLEOTIDE SEQUENCE [LARGE SCALE GENOMIC DNA]</scope>
    <source>
        <strain evidence="2">ATCC 22294 / BCRC 22015 / CBS 2517 / CECT 1963 / NBRC 1671 / NRRL Y-8276</strain>
    </source>
</reference>
<keyword evidence="2" id="KW-1185">Reference proteome</keyword>
<organism evidence="1 2">
    <name type="scientific">Kazachstania africana (strain ATCC 22294 / BCRC 22015 / CBS 2517 / CECT 1963 / NBRC 1671 / NRRL Y-8276)</name>
    <name type="common">Yeast</name>
    <name type="synonym">Kluyveromyces africanus</name>
    <dbReference type="NCBI Taxonomy" id="1071382"/>
    <lineage>
        <taxon>Eukaryota</taxon>
        <taxon>Fungi</taxon>
        <taxon>Dikarya</taxon>
        <taxon>Ascomycota</taxon>
        <taxon>Saccharomycotina</taxon>
        <taxon>Saccharomycetes</taxon>
        <taxon>Saccharomycetales</taxon>
        <taxon>Saccharomycetaceae</taxon>
        <taxon>Kazachstania</taxon>
    </lineage>
</organism>
<dbReference type="GeneID" id="13883026"/>
<accession>H2AVG8</accession>
<evidence type="ECO:0000313" key="2">
    <source>
        <dbReference type="Proteomes" id="UP000005220"/>
    </source>
</evidence>
<name>H2AVG8_KAZAF</name>
<sequence length="176" mass="20424">MPTNIDNDVVPIATFCKRYGISLERQESLGITSSRYLEQINEVEYNGLKEELLQEYKKRKLEDALRSRETFKRQKPCYETELLHSTLVSEEECFEPIVISSEQDGVNEATIWSNTLVTQCEILQSDDIPTYNCTMTTNNSYILDQQTLNYDMEFNILNSDRSIKDSSPPLNFEILI</sequence>
<proteinExistence type="predicted"/>
<protein>
    <submittedName>
        <fullName evidence="1">Uncharacterized protein</fullName>
    </submittedName>
</protein>
<dbReference type="KEGG" id="kaf:KAFR_0E02150"/>
<dbReference type="InParanoid" id="H2AVG8"/>
<dbReference type="RefSeq" id="XP_003957503.1">
    <property type="nucleotide sequence ID" value="XM_003957454.1"/>
</dbReference>
<evidence type="ECO:0000313" key="1">
    <source>
        <dbReference type="EMBL" id="CCF58368.1"/>
    </source>
</evidence>
<dbReference type="EMBL" id="HE650825">
    <property type="protein sequence ID" value="CCF58368.1"/>
    <property type="molecule type" value="Genomic_DNA"/>
</dbReference>
<dbReference type="AlphaFoldDB" id="H2AVG8"/>
<dbReference type="Proteomes" id="UP000005220">
    <property type="component" value="Chromosome 5"/>
</dbReference>
<dbReference type="HOGENOM" id="CLU_1525379_0_0_1"/>
<gene>
    <name evidence="1" type="primary">KAFR0E02150</name>
    <name evidence="1" type="ORF">KAFR_0E02150</name>
</gene>